<reference evidence="2 3" key="1">
    <citation type="submission" date="2022-04" db="EMBL/GenBank/DDBJ databases">
        <title>Gracilibacillus sp. isolated from saltern.</title>
        <authorList>
            <person name="Won M."/>
            <person name="Lee C.-M."/>
            <person name="Woen H.-Y."/>
            <person name="Kwon S.-W."/>
        </authorList>
    </citation>
    <scope>NUCLEOTIDE SEQUENCE [LARGE SCALE GENOMIC DNA]</scope>
    <source>
        <strain evidence="2 3">SSPM10-3</strain>
    </source>
</reference>
<accession>A0ABY4GPZ5</accession>
<evidence type="ECO:0000256" key="1">
    <source>
        <dbReference type="SAM" id="SignalP"/>
    </source>
</evidence>
<name>A0ABY4GPZ5_9BACI</name>
<feature type="chain" id="PRO_5045071009" evidence="1">
    <location>
        <begin position="26"/>
        <end position="325"/>
    </location>
</feature>
<dbReference type="InterPro" id="IPR012340">
    <property type="entry name" value="NA-bd_OB-fold"/>
</dbReference>
<organism evidence="2 3">
    <name type="scientific">Gracilibacillus salinarum</name>
    <dbReference type="NCBI Taxonomy" id="2932255"/>
    <lineage>
        <taxon>Bacteria</taxon>
        <taxon>Bacillati</taxon>
        <taxon>Bacillota</taxon>
        <taxon>Bacilli</taxon>
        <taxon>Bacillales</taxon>
        <taxon>Bacillaceae</taxon>
        <taxon>Gracilibacillus</taxon>
    </lineage>
</organism>
<dbReference type="Pfam" id="PF11518">
    <property type="entry name" value="DUF3221"/>
    <property type="match status" value="1"/>
</dbReference>
<dbReference type="Pfam" id="PF14275">
    <property type="entry name" value="DUF4362"/>
    <property type="match status" value="1"/>
</dbReference>
<gene>
    <name evidence="2" type="ORF">MUN87_05940</name>
</gene>
<evidence type="ECO:0000313" key="3">
    <source>
        <dbReference type="Proteomes" id="UP000831537"/>
    </source>
</evidence>
<dbReference type="InterPro" id="IPR021598">
    <property type="entry name" value="DUF3221"/>
</dbReference>
<keyword evidence="1" id="KW-0732">Signal</keyword>
<dbReference type="Gene3D" id="2.40.50.140">
    <property type="entry name" value="Nucleic acid-binding proteins"/>
    <property type="match status" value="1"/>
</dbReference>
<sequence>MKYLIYSLMVLVLVACGTASNGSNASEETKTPANQNKMTGYVAKYENGKVLVAENYIAPQEEEIPVQELYEKAGNAIYFNLENIDEKVTESLAIGEKIEVTHGPIAESYPAQSSATEIVRVKDSNHDLVETHGDYENLIKLETFKQAVQDQQVSHLRFIRYTTEGDPIFYNISYNGSEFNISSDSRQDSYTGTGDKWNSFTCKQMENTLTEENNISFDFTNCEQQEDLSFEVPYEKVIVPEQTYQSLEIIVGDQHILKSEDEEKINEVIEQIRTGTPKSAMIMTKMAPAGELVLKGEKTTIRFDFYKDGNLLRYNTFIEAGIKVE</sequence>
<dbReference type="Proteomes" id="UP000831537">
    <property type="component" value="Chromosome"/>
</dbReference>
<evidence type="ECO:0000313" key="2">
    <source>
        <dbReference type="EMBL" id="UOQ86427.1"/>
    </source>
</evidence>
<dbReference type="RefSeq" id="WP_244746779.1">
    <property type="nucleotide sequence ID" value="NZ_CP095071.1"/>
</dbReference>
<dbReference type="InterPro" id="IPR025372">
    <property type="entry name" value="DUF4362"/>
</dbReference>
<feature type="signal peptide" evidence="1">
    <location>
        <begin position="1"/>
        <end position="25"/>
    </location>
</feature>
<keyword evidence="3" id="KW-1185">Reference proteome</keyword>
<dbReference type="EMBL" id="CP095071">
    <property type="protein sequence ID" value="UOQ86427.1"/>
    <property type="molecule type" value="Genomic_DNA"/>
</dbReference>
<protein>
    <submittedName>
        <fullName evidence="2">DUF4362 domain-containing protein</fullName>
    </submittedName>
</protein>
<dbReference type="PROSITE" id="PS51257">
    <property type="entry name" value="PROKAR_LIPOPROTEIN"/>
    <property type="match status" value="1"/>
</dbReference>
<proteinExistence type="predicted"/>